<name>A0A2S5B6Z1_9BASI</name>
<evidence type="ECO:0000256" key="1">
    <source>
        <dbReference type="ARBA" id="ARBA00004141"/>
    </source>
</evidence>
<dbReference type="GO" id="GO:0009055">
    <property type="term" value="F:electron transfer activity"/>
    <property type="evidence" value="ECO:0007669"/>
    <property type="project" value="InterPro"/>
</dbReference>
<evidence type="ECO:0000256" key="7">
    <source>
        <dbReference type="ARBA" id="ARBA00023136"/>
    </source>
</evidence>
<dbReference type="InterPro" id="IPR000701">
    <property type="entry name" value="SuccDH_FuR_B_TM-su"/>
</dbReference>
<keyword evidence="4" id="KW-0479">Metal-binding</keyword>
<evidence type="ECO:0000256" key="6">
    <source>
        <dbReference type="ARBA" id="ARBA00023004"/>
    </source>
</evidence>
<keyword evidence="7 8" id="KW-0472">Membrane</keyword>
<accession>A0A2S5B6Z1</accession>
<dbReference type="InterPro" id="IPR018495">
    <property type="entry name" value="Succ_DH_cyt_bsu_CS"/>
</dbReference>
<dbReference type="OrthoDB" id="588261at2759"/>
<dbReference type="GO" id="GO:0016020">
    <property type="term" value="C:membrane"/>
    <property type="evidence" value="ECO:0007669"/>
    <property type="project" value="UniProtKB-SubCell"/>
</dbReference>
<dbReference type="InterPro" id="IPR014314">
    <property type="entry name" value="Succ_DH_cytb556"/>
</dbReference>
<dbReference type="GO" id="GO:0005739">
    <property type="term" value="C:mitochondrion"/>
    <property type="evidence" value="ECO:0007669"/>
    <property type="project" value="GOC"/>
</dbReference>
<keyword evidence="10" id="KW-1185">Reference proteome</keyword>
<evidence type="ECO:0000313" key="10">
    <source>
        <dbReference type="Proteomes" id="UP000237144"/>
    </source>
</evidence>
<evidence type="ECO:0000256" key="2">
    <source>
        <dbReference type="ARBA" id="ARBA00022617"/>
    </source>
</evidence>
<comment type="caution">
    <text evidence="9">The sequence shown here is derived from an EMBL/GenBank/DDBJ whole genome shotgun (WGS) entry which is preliminary data.</text>
</comment>
<dbReference type="STRING" id="741276.A0A2S5B6Z1"/>
<feature type="transmembrane region" description="Helical" evidence="8">
    <location>
        <begin position="107"/>
        <end position="128"/>
    </location>
</feature>
<comment type="subcellular location">
    <subcellularLocation>
        <location evidence="1">Membrane</location>
        <topology evidence="1">Multi-pass membrane protein</topology>
    </subcellularLocation>
</comment>
<dbReference type="GO" id="GO:0006121">
    <property type="term" value="P:mitochondrial electron transport, succinate to ubiquinone"/>
    <property type="evidence" value="ECO:0007669"/>
    <property type="project" value="TreeGrafter"/>
</dbReference>
<dbReference type="Gene3D" id="1.20.1300.10">
    <property type="entry name" value="Fumarate reductase/succinate dehydrogenase, transmembrane subunit"/>
    <property type="match status" value="2"/>
</dbReference>
<organism evidence="9 10">
    <name type="scientific">Rhodotorula taiwanensis</name>
    <dbReference type="NCBI Taxonomy" id="741276"/>
    <lineage>
        <taxon>Eukaryota</taxon>
        <taxon>Fungi</taxon>
        <taxon>Dikarya</taxon>
        <taxon>Basidiomycota</taxon>
        <taxon>Pucciniomycotina</taxon>
        <taxon>Microbotryomycetes</taxon>
        <taxon>Sporidiobolales</taxon>
        <taxon>Sporidiobolaceae</taxon>
        <taxon>Rhodotorula</taxon>
    </lineage>
</organism>
<dbReference type="CDD" id="cd03499">
    <property type="entry name" value="SQR_TypeC_SdhC"/>
    <property type="match status" value="1"/>
</dbReference>
<dbReference type="InterPro" id="IPR034804">
    <property type="entry name" value="SQR/QFR_C/D"/>
</dbReference>
<dbReference type="PANTHER" id="PTHR10978:SF5">
    <property type="entry name" value="SUCCINATE DEHYDROGENASE CYTOCHROME B560 SUBUNIT, MITOCHONDRIAL"/>
    <property type="match status" value="1"/>
</dbReference>
<dbReference type="GO" id="GO:0006099">
    <property type="term" value="P:tricarboxylic acid cycle"/>
    <property type="evidence" value="ECO:0007669"/>
    <property type="project" value="InterPro"/>
</dbReference>
<dbReference type="Proteomes" id="UP000237144">
    <property type="component" value="Unassembled WGS sequence"/>
</dbReference>
<evidence type="ECO:0000256" key="5">
    <source>
        <dbReference type="ARBA" id="ARBA00022989"/>
    </source>
</evidence>
<evidence type="ECO:0000313" key="9">
    <source>
        <dbReference type="EMBL" id="POY72539.1"/>
    </source>
</evidence>
<dbReference type="SUPFAM" id="SSF81343">
    <property type="entry name" value="Fumarate reductase respiratory complex transmembrane subunits"/>
    <property type="match status" value="1"/>
</dbReference>
<evidence type="ECO:0000256" key="4">
    <source>
        <dbReference type="ARBA" id="ARBA00022723"/>
    </source>
</evidence>
<keyword evidence="3 8" id="KW-0812">Transmembrane</keyword>
<proteinExistence type="predicted"/>
<protein>
    <submittedName>
        <fullName evidence="9">Uncharacterized protein</fullName>
    </submittedName>
</protein>
<evidence type="ECO:0000256" key="3">
    <source>
        <dbReference type="ARBA" id="ARBA00022692"/>
    </source>
</evidence>
<keyword evidence="5 8" id="KW-1133">Transmembrane helix</keyword>
<dbReference type="Pfam" id="PF01127">
    <property type="entry name" value="Sdh_cyt"/>
    <property type="match status" value="1"/>
</dbReference>
<dbReference type="GO" id="GO:0046872">
    <property type="term" value="F:metal ion binding"/>
    <property type="evidence" value="ECO:0007669"/>
    <property type="project" value="UniProtKB-KW"/>
</dbReference>
<feature type="transmembrane region" description="Helical" evidence="8">
    <location>
        <begin position="185"/>
        <end position="205"/>
    </location>
</feature>
<dbReference type="PROSITE" id="PS01001">
    <property type="entry name" value="SDH_CYT_2"/>
    <property type="match status" value="1"/>
</dbReference>
<dbReference type="EMBL" id="PJQD01000048">
    <property type="protein sequence ID" value="POY72539.1"/>
    <property type="molecule type" value="Genomic_DNA"/>
</dbReference>
<sequence>MQAIARKGLSNSLGRSLVARPAAMVPARAISTESMDSRQAMDLLNQQRAKRPSSPWHIYQPQLTSMSSIANRVTGTGLSVGKFLSHLSRRVPRLLGFAKGDELTPPLFWAIRAAFYGVFLGHVLAPAFGTTLDSASLVELFAALPGWFATSLKAAVAGATSYHTINGLRHLGWDMGYLLDLKTSYMAGYIVIGASVLSTAAIMALF</sequence>
<dbReference type="PANTHER" id="PTHR10978">
    <property type="entry name" value="SUCCINATE DEHYDROGENASE CYTOCHROME B560 SUBUNIT"/>
    <property type="match status" value="1"/>
</dbReference>
<gene>
    <name evidence="9" type="ORF">BMF94_4365</name>
</gene>
<evidence type="ECO:0000256" key="8">
    <source>
        <dbReference type="SAM" id="Phobius"/>
    </source>
</evidence>
<reference evidence="9 10" key="1">
    <citation type="journal article" date="2018" name="Front. Microbiol.">
        <title>Prospects for Fungal Bioremediation of Acidic Radioactive Waste Sites: Characterization and Genome Sequence of Rhodotorula taiwanensis MD1149.</title>
        <authorList>
            <person name="Tkavc R."/>
            <person name="Matrosova V.Y."/>
            <person name="Grichenko O.E."/>
            <person name="Gostincar C."/>
            <person name="Volpe R.P."/>
            <person name="Klimenkova P."/>
            <person name="Gaidamakova E.K."/>
            <person name="Zhou C.E."/>
            <person name="Stewart B.J."/>
            <person name="Lyman M.G."/>
            <person name="Malfatti S.A."/>
            <person name="Rubinfeld B."/>
            <person name="Courtot M."/>
            <person name="Singh J."/>
            <person name="Dalgard C.L."/>
            <person name="Hamilton T."/>
            <person name="Frey K.G."/>
            <person name="Gunde-Cimerman N."/>
            <person name="Dugan L."/>
            <person name="Daly M.J."/>
        </authorList>
    </citation>
    <scope>NUCLEOTIDE SEQUENCE [LARGE SCALE GENOMIC DNA]</scope>
    <source>
        <strain evidence="9 10">MD1149</strain>
    </source>
</reference>
<dbReference type="AlphaFoldDB" id="A0A2S5B6Z1"/>
<keyword evidence="6" id="KW-0408">Iron</keyword>
<keyword evidence="2" id="KW-0349">Heme</keyword>
<feature type="transmembrane region" description="Helical" evidence="8">
    <location>
        <begin position="140"/>
        <end position="165"/>
    </location>
</feature>